<gene>
    <name evidence="5" type="ORF">ACFSY7_03465</name>
</gene>
<dbReference type="Gene3D" id="1.10.10.1400">
    <property type="entry name" value="Terminase, small subunit, N-terminal DNA-binding domain, HTH motif"/>
    <property type="match status" value="1"/>
</dbReference>
<evidence type="ECO:0000256" key="1">
    <source>
        <dbReference type="ARBA" id="ARBA00022612"/>
    </source>
</evidence>
<feature type="domain" description="PBSX phage terminase small subunit-like N-terminal" evidence="4">
    <location>
        <begin position="1"/>
        <end position="68"/>
    </location>
</feature>
<dbReference type="PANTHER" id="PTHR41328:SF3">
    <property type="entry name" value="PBSX PHAGE TERMINASE SMALL SUBUNIT"/>
    <property type="match status" value="1"/>
</dbReference>
<evidence type="ECO:0000259" key="4">
    <source>
        <dbReference type="Pfam" id="PF10668"/>
    </source>
</evidence>
<dbReference type="PANTHER" id="PTHR41328">
    <property type="entry name" value="TERMINASE SMALL SUBUNIT-RELATED"/>
    <property type="match status" value="1"/>
</dbReference>
<comment type="caution">
    <text evidence="5">The sequence shown here is derived from an EMBL/GenBank/DDBJ whole genome shotgun (WGS) entry which is preliminary data.</text>
</comment>
<dbReference type="Proteomes" id="UP001597568">
    <property type="component" value="Unassembled WGS sequence"/>
</dbReference>
<dbReference type="Pfam" id="PF10668">
    <property type="entry name" value="Phage_terminase"/>
    <property type="match status" value="1"/>
</dbReference>
<keyword evidence="6" id="KW-1185">Reference proteome</keyword>
<protein>
    <submittedName>
        <fullName evidence="5">Terminase small subunit</fullName>
    </submittedName>
</protein>
<keyword evidence="2" id="KW-0231">Viral genome packaging</keyword>
<feature type="region of interest" description="Disordered" evidence="3">
    <location>
        <begin position="53"/>
        <end position="86"/>
    </location>
</feature>
<name>A0ABW5XX26_9BACL</name>
<evidence type="ECO:0000313" key="5">
    <source>
        <dbReference type="EMBL" id="MFD2867563.1"/>
    </source>
</evidence>
<reference evidence="6" key="1">
    <citation type="journal article" date="2019" name="Int. J. Syst. Evol. Microbiol.">
        <title>The Global Catalogue of Microorganisms (GCM) 10K type strain sequencing project: providing services to taxonomists for standard genome sequencing and annotation.</title>
        <authorList>
            <consortium name="The Broad Institute Genomics Platform"/>
            <consortium name="The Broad Institute Genome Sequencing Center for Infectious Disease"/>
            <person name="Wu L."/>
            <person name="Ma J."/>
        </authorList>
    </citation>
    <scope>NUCLEOTIDE SEQUENCE [LARGE SCALE GENOMIC DNA]</scope>
    <source>
        <strain evidence="6">KCTC 33522</strain>
    </source>
</reference>
<organism evidence="5 6">
    <name type="scientific">Kurthia populi</name>
    <dbReference type="NCBI Taxonomy" id="1562132"/>
    <lineage>
        <taxon>Bacteria</taxon>
        <taxon>Bacillati</taxon>
        <taxon>Bacillota</taxon>
        <taxon>Bacilli</taxon>
        <taxon>Bacillales</taxon>
        <taxon>Caryophanaceae</taxon>
        <taxon>Kurthia</taxon>
    </lineage>
</organism>
<dbReference type="InterPro" id="IPR052404">
    <property type="entry name" value="SPP1-like_terminase"/>
</dbReference>
<dbReference type="InterPro" id="IPR005335">
    <property type="entry name" value="Terminase_ssu"/>
</dbReference>
<dbReference type="RefSeq" id="WP_380146849.1">
    <property type="nucleotide sequence ID" value="NZ_JBHUOR010000019.1"/>
</dbReference>
<evidence type="ECO:0000256" key="3">
    <source>
        <dbReference type="SAM" id="MobiDB-lite"/>
    </source>
</evidence>
<proteinExistence type="predicted"/>
<evidence type="ECO:0000313" key="6">
    <source>
        <dbReference type="Proteomes" id="UP001597568"/>
    </source>
</evidence>
<dbReference type="InterPro" id="IPR038713">
    <property type="entry name" value="Terminase_Gp1_N_sf"/>
</dbReference>
<feature type="compositionally biased region" description="Basic and acidic residues" evidence="3">
    <location>
        <begin position="53"/>
        <end position="73"/>
    </location>
</feature>
<dbReference type="Pfam" id="PF03592">
    <property type="entry name" value="Terminase_2"/>
    <property type="match status" value="1"/>
</dbReference>
<dbReference type="EMBL" id="JBHUOR010000019">
    <property type="protein sequence ID" value="MFD2867563.1"/>
    <property type="molecule type" value="Genomic_DNA"/>
</dbReference>
<evidence type="ECO:0000256" key="2">
    <source>
        <dbReference type="ARBA" id="ARBA00023219"/>
    </source>
</evidence>
<dbReference type="InterPro" id="IPR018925">
    <property type="entry name" value="XtmA-like_N"/>
</dbReference>
<sequence>MARARDPNRDKAFEIYKEHNGEITNRKIAEMLGVPEKTISGWKSKSKDNWKEKLNGVLQSDERSTPIKKENKPQVKKQKERLSIAEESPINENSDLTDKQWLFCRYYTKYWNATKAYQKVYDCDYMQAMSNGSRLLRNDKIRAEISAIKQDIADGIMIESRAVLQKWIDIAFADISDYVAWGTEKRLIPDVFVGRDANDKKVFEDKEINVNYVHLKSASNIDTSIVTEIKEGKDGVTVKLADKMKALDFLTKYMDLLNDNELKQLKIEKELIAIRKANGDDHEEYEDDGFIEALKGVEVDWDAD</sequence>
<keyword evidence="1" id="KW-1188">Viral release from host cell</keyword>
<accession>A0ABW5XX26</accession>